<dbReference type="Proteomes" id="UP000525652">
    <property type="component" value="Unassembled WGS sequence"/>
</dbReference>
<keyword evidence="2" id="KW-0472">Membrane</keyword>
<gene>
    <name evidence="3" type="ORF">H5P30_04595</name>
</gene>
<reference evidence="3 4" key="1">
    <citation type="submission" date="2020-07" db="EMBL/GenBank/DDBJ databases">
        <authorList>
            <person name="Feng X."/>
        </authorList>
    </citation>
    <scope>NUCLEOTIDE SEQUENCE [LARGE SCALE GENOMIC DNA]</scope>
    <source>
        <strain evidence="3 4">JCM14086</strain>
    </source>
</reference>
<dbReference type="AlphaFoldDB" id="A0A7X1E326"/>
<comment type="caution">
    <text evidence="3">The sequence shown here is derived from an EMBL/GenBank/DDBJ whole genome shotgun (WGS) entry which is preliminary data.</text>
</comment>
<evidence type="ECO:0000313" key="4">
    <source>
        <dbReference type="Proteomes" id="UP000525652"/>
    </source>
</evidence>
<protein>
    <submittedName>
        <fullName evidence="3">Uncharacterized protein</fullName>
    </submittedName>
</protein>
<evidence type="ECO:0000256" key="2">
    <source>
        <dbReference type="SAM" id="Phobius"/>
    </source>
</evidence>
<dbReference type="EMBL" id="JACHVA010000045">
    <property type="protein sequence ID" value="MBC2601055.1"/>
    <property type="molecule type" value="Genomic_DNA"/>
</dbReference>
<sequence>MSETPVRYRKTPKAPFIAGNILLAGLAAALVFFGPNPWSIATVLLVVLCLAIGGVLTLLPFLLDQFALLNLNRSRSTQASVNLKAAIAKADEIVEELRERKIEDNPLRVVSERLPDLVEEKLGEAMEKSLSMRDDRPSEILKRLEDLNPLNNDIERLHDDLRILSAHAVTQEYVDTGLSNLSGEIQRLETKLDELRRFQIYGAQESSPSQTTPEPEEVEEAVAEEEPDPSAESVEIEDDPAATEEIIVENEHSDEPELESEVPEEEVSLQEEFPTQEEPVDEVMAEPASPQEDPPGEPSEPDSIAEDEIQGPEDEHSDEPESEGEEPAEEVSQQEEFPTQEEPIDEVMAEPASPQEDPPGEPSEPDAVAEDEIPEPEEPSLEETEEAPVEVPATITETEEPPKEEPKATGKPAKIIASAFVGIQNGIYLRGEGPGLSLEKGVRLEMTGIGEWVWTNETQESISAELLLNDEIPSDIGVFQINPGDVLKLNPSFPPRD</sequence>
<keyword evidence="4" id="KW-1185">Reference proteome</keyword>
<feature type="transmembrane region" description="Helical" evidence="2">
    <location>
        <begin position="16"/>
        <end position="34"/>
    </location>
</feature>
<feature type="compositionally biased region" description="Acidic residues" evidence="1">
    <location>
        <begin position="256"/>
        <end position="284"/>
    </location>
</feature>
<organism evidence="3 4">
    <name type="scientific">Puniceicoccus vermicola</name>
    <dbReference type="NCBI Taxonomy" id="388746"/>
    <lineage>
        <taxon>Bacteria</taxon>
        <taxon>Pseudomonadati</taxon>
        <taxon>Verrucomicrobiota</taxon>
        <taxon>Opitutia</taxon>
        <taxon>Puniceicoccales</taxon>
        <taxon>Puniceicoccaceae</taxon>
        <taxon>Puniceicoccus</taxon>
    </lineage>
</organism>
<feature type="region of interest" description="Disordered" evidence="1">
    <location>
        <begin position="202"/>
        <end position="411"/>
    </location>
</feature>
<feature type="compositionally biased region" description="Acidic residues" evidence="1">
    <location>
        <begin position="214"/>
        <end position="248"/>
    </location>
</feature>
<accession>A0A7X1E326</accession>
<evidence type="ECO:0000313" key="3">
    <source>
        <dbReference type="EMBL" id="MBC2601055.1"/>
    </source>
</evidence>
<feature type="compositionally biased region" description="Acidic residues" evidence="1">
    <location>
        <begin position="363"/>
        <end position="388"/>
    </location>
</feature>
<keyword evidence="2" id="KW-1133">Transmembrane helix</keyword>
<feature type="compositionally biased region" description="Acidic residues" evidence="1">
    <location>
        <begin position="299"/>
        <end position="348"/>
    </location>
</feature>
<dbReference type="RefSeq" id="WP_185691782.1">
    <property type="nucleotide sequence ID" value="NZ_JACHVA010000045.1"/>
</dbReference>
<feature type="transmembrane region" description="Helical" evidence="2">
    <location>
        <begin position="40"/>
        <end position="63"/>
    </location>
</feature>
<keyword evidence="2" id="KW-0812">Transmembrane</keyword>
<name>A0A7X1E326_9BACT</name>
<feature type="compositionally biased region" description="Low complexity" evidence="1">
    <location>
        <begin position="204"/>
        <end position="213"/>
    </location>
</feature>
<evidence type="ECO:0000256" key="1">
    <source>
        <dbReference type="SAM" id="MobiDB-lite"/>
    </source>
</evidence>
<proteinExistence type="predicted"/>